<dbReference type="RefSeq" id="WP_013258147.1">
    <property type="nucleotide sequence ID" value="NC_014365.1"/>
</dbReference>
<evidence type="ECO:0000313" key="12">
    <source>
        <dbReference type="Proteomes" id="UP000009047"/>
    </source>
</evidence>
<feature type="binding site" evidence="7 9">
    <location>
        <begin position="47"/>
        <end position="48"/>
    </location>
    <ligand>
        <name>3-methyl-2-oxobutanoate</name>
        <dbReference type="ChEBI" id="CHEBI:11851"/>
    </ligand>
</feature>
<feature type="binding site" evidence="7 9">
    <location>
        <position position="86"/>
    </location>
    <ligand>
        <name>3-methyl-2-oxobutanoate</name>
        <dbReference type="ChEBI" id="CHEBI:11851"/>
    </ligand>
</feature>
<dbReference type="GO" id="GO:0000287">
    <property type="term" value="F:magnesium ion binding"/>
    <property type="evidence" value="ECO:0007669"/>
    <property type="project" value="TreeGrafter"/>
</dbReference>
<dbReference type="InterPro" id="IPR003700">
    <property type="entry name" value="Pantoate_hydroxy_MeTrfase"/>
</dbReference>
<dbReference type="Gene3D" id="3.20.20.60">
    <property type="entry name" value="Phosphoenolpyruvate-binding domains"/>
    <property type="match status" value="1"/>
</dbReference>
<dbReference type="FunFam" id="3.20.20.60:FF:000003">
    <property type="entry name" value="3-methyl-2-oxobutanoate hydroxymethyltransferase"/>
    <property type="match status" value="1"/>
</dbReference>
<comment type="similarity">
    <text evidence="2 7">Belongs to the PanB family.</text>
</comment>
<dbReference type="GO" id="GO:0015940">
    <property type="term" value="P:pantothenate biosynthetic process"/>
    <property type="evidence" value="ECO:0007669"/>
    <property type="project" value="UniProtKB-UniRule"/>
</dbReference>
<evidence type="ECO:0000256" key="9">
    <source>
        <dbReference type="PIRSR" id="PIRSR000388-2"/>
    </source>
</evidence>
<evidence type="ECO:0000256" key="2">
    <source>
        <dbReference type="ARBA" id="ARBA00008676"/>
    </source>
</evidence>
<gene>
    <name evidence="7" type="primary">panB</name>
    <name evidence="11" type="ordered locus">Deba_1326</name>
</gene>
<comment type="cofactor">
    <cofactor evidence="7 10">
        <name>Mg(2+)</name>
        <dbReference type="ChEBI" id="CHEBI:18420"/>
    </cofactor>
    <text evidence="7 10">Binds 1 Mg(2+) ion per subunit.</text>
</comment>
<dbReference type="InterPro" id="IPR040442">
    <property type="entry name" value="Pyrv_kinase-like_dom_sf"/>
</dbReference>
<comment type="pathway">
    <text evidence="1 7">Cofactor biosynthesis; (R)-pantothenate biosynthesis; (R)-pantoate from 3-methyl-2-oxobutanoate: step 1/2.</text>
</comment>
<dbReference type="Pfam" id="PF02548">
    <property type="entry name" value="Pantoate_transf"/>
    <property type="match status" value="1"/>
</dbReference>
<comment type="catalytic activity">
    <reaction evidence="7">
        <text>(6R)-5,10-methylene-5,6,7,8-tetrahydrofolate + 3-methyl-2-oxobutanoate + H2O = 2-dehydropantoate + (6S)-5,6,7,8-tetrahydrofolate</text>
        <dbReference type="Rhea" id="RHEA:11824"/>
        <dbReference type="ChEBI" id="CHEBI:11561"/>
        <dbReference type="ChEBI" id="CHEBI:11851"/>
        <dbReference type="ChEBI" id="CHEBI:15377"/>
        <dbReference type="ChEBI" id="CHEBI:15636"/>
        <dbReference type="ChEBI" id="CHEBI:57453"/>
        <dbReference type="EC" id="2.1.2.11"/>
    </reaction>
</comment>
<feature type="binding site" evidence="7 10">
    <location>
        <position position="118"/>
    </location>
    <ligand>
        <name>Mg(2+)</name>
        <dbReference type="ChEBI" id="CHEBI:18420"/>
    </ligand>
</feature>
<reference evidence="11 12" key="1">
    <citation type="journal article" date="2010" name="Stand. Genomic Sci.">
        <title>Complete genome sequence of Desulfarculus baarsii type strain (2st14).</title>
        <authorList>
            <person name="Sun H."/>
            <person name="Spring S."/>
            <person name="Lapidus A."/>
            <person name="Davenport K."/>
            <person name="Del Rio T.G."/>
            <person name="Tice H."/>
            <person name="Nolan M."/>
            <person name="Copeland A."/>
            <person name="Cheng J.F."/>
            <person name="Lucas S."/>
            <person name="Tapia R."/>
            <person name="Goodwin L."/>
            <person name="Pitluck S."/>
            <person name="Ivanova N."/>
            <person name="Pagani I."/>
            <person name="Mavromatis K."/>
            <person name="Ovchinnikova G."/>
            <person name="Pati A."/>
            <person name="Chen A."/>
            <person name="Palaniappan K."/>
            <person name="Hauser L."/>
            <person name="Chang Y.J."/>
            <person name="Jeffries C.D."/>
            <person name="Detter J.C."/>
            <person name="Han C."/>
            <person name="Rohde M."/>
            <person name="Brambilla E."/>
            <person name="Goker M."/>
            <person name="Woyke T."/>
            <person name="Bristow J."/>
            <person name="Eisen J.A."/>
            <person name="Markowitz V."/>
            <person name="Hugenholtz P."/>
            <person name="Kyrpides N.C."/>
            <person name="Klenk H.P."/>
            <person name="Land M."/>
        </authorList>
    </citation>
    <scope>NUCLEOTIDE SEQUENCE [LARGE SCALE GENOMIC DNA]</scope>
    <source>
        <strain evidence="12">ATCC 33931 / DSM 2075 / LMG 7858 / VKM B-1802 / 2st14</strain>
    </source>
</reference>
<dbReference type="EC" id="2.1.2.11" evidence="7"/>
<dbReference type="PANTHER" id="PTHR20881">
    <property type="entry name" value="3-METHYL-2-OXOBUTANOATE HYDROXYMETHYLTRANSFERASE"/>
    <property type="match status" value="1"/>
</dbReference>
<comment type="subunit">
    <text evidence="3 7">Homodecamer; pentamer of dimers.</text>
</comment>
<dbReference type="SUPFAM" id="SSF51621">
    <property type="entry name" value="Phosphoenolpyruvate/pyruvate domain"/>
    <property type="match status" value="1"/>
</dbReference>
<evidence type="ECO:0000256" key="6">
    <source>
        <dbReference type="ARBA" id="ARBA00056497"/>
    </source>
</evidence>
<comment type="subcellular location">
    <subcellularLocation>
        <location evidence="7">Cytoplasm</location>
    </subcellularLocation>
</comment>
<dbReference type="AlphaFoldDB" id="E1QGK1"/>
<dbReference type="InterPro" id="IPR015813">
    <property type="entry name" value="Pyrv/PenolPyrv_kinase-like_dom"/>
</dbReference>
<evidence type="ECO:0000256" key="8">
    <source>
        <dbReference type="PIRSR" id="PIRSR000388-1"/>
    </source>
</evidence>
<dbReference type="CDD" id="cd06557">
    <property type="entry name" value="KPHMT-like"/>
    <property type="match status" value="1"/>
</dbReference>
<feature type="binding site" evidence="7 10">
    <location>
        <position position="86"/>
    </location>
    <ligand>
        <name>Mg(2+)</name>
        <dbReference type="ChEBI" id="CHEBI:18420"/>
    </ligand>
</feature>
<dbReference type="NCBIfam" id="TIGR00222">
    <property type="entry name" value="panB"/>
    <property type="match status" value="1"/>
</dbReference>
<evidence type="ECO:0000256" key="1">
    <source>
        <dbReference type="ARBA" id="ARBA00005033"/>
    </source>
</evidence>
<dbReference type="EMBL" id="CP002085">
    <property type="protein sequence ID" value="ADK84694.1"/>
    <property type="molecule type" value="Genomic_DNA"/>
</dbReference>
<dbReference type="GO" id="GO:0003864">
    <property type="term" value="F:3-methyl-2-oxobutanoate hydroxymethyltransferase activity"/>
    <property type="evidence" value="ECO:0007669"/>
    <property type="project" value="UniProtKB-UniRule"/>
</dbReference>
<evidence type="ECO:0000256" key="10">
    <source>
        <dbReference type="PIRSR" id="PIRSR000388-3"/>
    </source>
</evidence>
<evidence type="ECO:0000313" key="11">
    <source>
        <dbReference type="EMBL" id="ADK84694.1"/>
    </source>
</evidence>
<evidence type="ECO:0000256" key="4">
    <source>
        <dbReference type="ARBA" id="ARBA00022655"/>
    </source>
</evidence>
<dbReference type="KEGG" id="dbr:Deba_1326"/>
<dbReference type="HOGENOM" id="CLU_036645_1_0_7"/>
<feature type="binding site" evidence="7 10">
    <location>
        <position position="47"/>
    </location>
    <ligand>
        <name>Mg(2+)</name>
        <dbReference type="ChEBI" id="CHEBI:18420"/>
    </ligand>
</feature>
<dbReference type="Proteomes" id="UP000009047">
    <property type="component" value="Chromosome"/>
</dbReference>
<keyword evidence="5 7" id="KW-0808">Transferase</keyword>
<dbReference type="PANTHER" id="PTHR20881:SF0">
    <property type="entry name" value="3-METHYL-2-OXOBUTANOATE HYDROXYMETHYLTRANSFERASE"/>
    <property type="match status" value="1"/>
</dbReference>
<dbReference type="STRING" id="644282.Deba_1326"/>
<accession>E1QGK1</accession>
<keyword evidence="7 10" id="KW-0479">Metal-binding</keyword>
<evidence type="ECO:0000256" key="3">
    <source>
        <dbReference type="ARBA" id="ARBA00011424"/>
    </source>
</evidence>
<feature type="binding site" evidence="7 9">
    <location>
        <position position="116"/>
    </location>
    <ligand>
        <name>3-methyl-2-oxobutanoate</name>
        <dbReference type="ChEBI" id="CHEBI:11851"/>
    </ligand>
</feature>
<keyword evidence="12" id="KW-1185">Reference proteome</keyword>
<organism evidence="11 12">
    <name type="scientific">Desulfarculus baarsii (strain ATCC 33931 / DSM 2075 / LMG 7858 / VKM B-1802 / 2st14)</name>
    <dbReference type="NCBI Taxonomy" id="644282"/>
    <lineage>
        <taxon>Bacteria</taxon>
        <taxon>Pseudomonadati</taxon>
        <taxon>Thermodesulfobacteriota</taxon>
        <taxon>Desulfarculia</taxon>
        <taxon>Desulfarculales</taxon>
        <taxon>Desulfarculaceae</taxon>
        <taxon>Desulfarculus</taxon>
    </lineage>
</organism>
<sequence length="279" mass="29597">MSQKKVTISDLYQKKAEGRKVTMLTGYDYPTALVLDQAGVDSVLVGDSLGMVCLGYESTVPVTMDEMIHHVKAVRRGLKRALLIADMPFLSYQISPEQAVLNAGRFMKEGGAEMVKLEGGAEMAPTVEAITRAGIPVCAHIGLTPQSVSKLGGYKVQGKDVAGAQKLIDDAKALQGAGADMIVFECIPSPLAAAITKASSMITIGIGGGADCDGQVLVYHDIMGLSGRRVPKMAKQYLDLFGQLSQAVSQYCQEVAGQSFPAEEHGFPMDPAVVAQLKF</sequence>
<keyword evidence="4 7" id="KW-0566">Pantothenate biosynthesis</keyword>
<keyword evidence="7" id="KW-0963">Cytoplasm</keyword>
<dbReference type="GO" id="GO:0005737">
    <property type="term" value="C:cytoplasm"/>
    <property type="evidence" value="ECO:0007669"/>
    <property type="project" value="UniProtKB-SubCell"/>
</dbReference>
<proteinExistence type="inferred from homology"/>
<dbReference type="eggNOG" id="COG0413">
    <property type="taxonomic scope" value="Bacteria"/>
</dbReference>
<dbReference type="NCBIfam" id="NF001452">
    <property type="entry name" value="PRK00311.1"/>
    <property type="match status" value="1"/>
</dbReference>
<feature type="active site" description="Proton acceptor" evidence="7 8">
    <location>
        <position position="185"/>
    </location>
</feature>
<evidence type="ECO:0000256" key="5">
    <source>
        <dbReference type="ARBA" id="ARBA00022679"/>
    </source>
</evidence>
<dbReference type="UniPathway" id="UPA00028">
    <property type="reaction ID" value="UER00003"/>
</dbReference>
<name>E1QGK1_DESB2</name>
<dbReference type="PIRSF" id="PIRSF000388">
    <property type="entry name" value="Pantoate_hydroxy_MeTrfase"/>
    <property type="match status" value="1"/>
</dbReference>
<protein>
    <recommendedName>
        <fullName evidence="7">3-methyl-2-oxobutanoate hydroxymethyltransferase</fullName>
        <ecNumber evidence="7">2.1.2.11</ecNumber>
    </recommendedName>
    <alternativeName>
        <fullName evidence="7">Ketopantoate hydroxymethyltransferase</fullName>
        <shortName evidence="7">KPHMT</shortName>
    </alternativeName>
</protein>
<comment type="function">
    <text evidence="6 7">Catalyzes the reversible reaction in which hydroxymethyl group from 5,10-methylenetetrahydrofolate is transferred onto alpha-ketoisovalerate to form ketopantoate.</text>
</comment>
<evidence type="ECO:0000256" key="7">
    <source>
        <dbReference type="HAMAP-Rule" id="MF_00156"/>
    </source>
</evidence>
<dbReference type="OrthoDB" id="9781789at2"/>
<keyword evidence="7 10" id="KW-0460">Magnesium</keyword>
<dbReference type="HAMAP" id="MF_00156">
    <property type="entry name" value="PanB"/>
    <property type="match status" value="1"/>
</dbReference>